<dbReference type="InterPro" id="IPR013325">
    <property type="entry name" value="RNA_pol_sigma_r2"/>
</dbReference>
<evidence type="ECO:0000313" key="9">
    <source>
        <dbReference type="Proteomes" id="UP001141933"/>
    </source>
</evidence>
<feature type="domain" description="RNA polymerase sigma-70 region 4" evidence="7">
    <location>
        <begin position="140"/>
        <end position="179"/>
    </location>
</feature>
<dbReference type="SUPFAM" id="SSF88946">
    <property type="entry name" value="Sigma2 domain of RNA polymerase sigma factors"/>
    <property type="match status" value="1"/>
</dbReference>
<evidence type="ECO:0000256" key="3">
    <source>
        <dbReference type="ARBA" id="ARBA00023082"/>
    </source>
</evidence>
<accession>A0ABT4PIV3</accession>
<evidence type="ECO:0000259" key="6">
    <source>
        <dbReference type="Pfam" id="PF04542"/>
    </source>
</evidence>
<dbReference type="Proteomes" id="UP001141933">
    <property type="component" value="Unassembled WGS sequence"/>
</dbReference>
<keyword evidence="3" id="KW-0731">Sigma factor</keyword>
<evidence type="ECO:0000256" key="2">
    <source>
        <dbReference type="ARBA" id="ARBA00023015"/>
    </source>
</evidence>
<keyword evidence="5" id="KW-0804">Transcription</keyword>
<keyword evidence="2" id="KW-0805">Transcription regulation</keyword>
<dbReference type="InterPro" id="IPR036388">
    <property type="entry name" value="WH-like_DNA-bd_sf"/>
</dbReference>
<dbReference type="PANTHER" id="PTHR43133:SF8">
    <property type="entry name" value="RNA POLYMERASE SIGMA FACTOR HI_1459-RELATED"/>
    <property type="match status" value="1"/>
</dbReference>
<gene>
    <name evidence="8" type="ORF">O6P32_09445</name>
</gene>
<name>A0ABT4PIV3_9BACT</name>
<keyword evidence="4" id="KW-0238">DNA-binding</keyword>
<evidence type="ECO:0000313" key="8">
    <source>
        <dbReference type="EMBL" id="MCZ8372929.1"/>
    </source>
</evidence>
<evidence type="ECO:0000259" key="7">
    <source>
        <dbReference type="Pfam" id="PF04545"/>
    </source>
</evidence>
<dbReference type="Gene3D" id="1.10.1740.10">
    <property type="match status" value="1"/>
</dbReference>
<dbReference type="EMBL" id="JAPZVM010000007">
    <property type="protein sequence ID" value="MCZ8372929.1"/>
    <property type="molecule type" value="Genomic_DNA"/>
</dbReference>
<dbReference type="Pfam" id="PF04542">
    <property type="entry name" value="Sigma70_r2"/>
    <property type="match status" value="1"/>
</dbReference>
<keyword evidence="9" id="KW-1185">Reference proteome</keyword>
<dbReference type="RefSeq" id="WP_269878211.1">
    <property type="nucleotide sequence ID" value="NZ_JAPZVM010000007.1"/>
</dbReference>
<dbReference type="InterPro" id="IPR014284">
    <property type="entry name" value="RNA_pol_sigma-70_dom"/>
</dbReference>
<dbReference type="InterPro" id="IPR007630">
    <property type="entry name" value="RNA_pol_sigma70_r4"/>
</dbReference>
<comment type="caution">
    <text evidence="8">The sequence shown here is derived from an EMBL/GenBank/DDBJ whole genome shotgun (WGS) entry which is preliminary data.</text>
</comment>
<evidence type="ECO:0000256" key="5">
    <source>
        <dbReference type="ARBA" id="ARBA00023163"/>
    </source>
</evidence>
<organism evidence="8 9">
    <name type="scientific">Phocaeicola acetigenes</name>
    <dbReference type="NCBI Taxonomy" id="3016083"/>
    <lineage>
        <taxon>Bacteria</taxon>
        <taxon>Pseudomonadati</taxon>
        <taxon>Bacteroidota</taxon>
        <taxon>Bacteroidia</taxon>
        <taxon>Bacteroidales</taxon>
        <taxon>Bacteroidaceae</taxon>
        <taxon>Phocaeicola</taxon>
    </lineage>
</organism>
<reference evidence="8" key="1">
    <citation type="submission" date="2022-12" db="EMBL/GenBank/DDBJ databases">
        <title>Phocaeicola acetigenes sp. nov., isolated feces from a healthy human.</title>
        <authorList>
            <person name="Do H."/>
            <person name="Ha Y.B."/>
            <person name="Kim J.-S."/>
            <person name="Suh M.K."/>
            <person name="Kim H.S."/>
            <person name="Lee J.-S."/>
        </authorList>
    </citation>
    <scope>NUCLEOTIDE SEQUENCE</scope>
    <source>
        <strain evidence="8">KGMB11183</strain>
    </source>
</reference>
<dbReference type="PANTHER" id="PTHR43133">
    <property type="entry name" value="RNA POLYMERASE ECF-TYPE SIGMA FACTO"/>
    <property type="match status" value="1"/>
</dbReference>
<dbReference type="NCBIfam" id="TIGR02937">
    <property type="entry name" value="sigma70-ECF"/>
    <property type="match status" value="1"/>
</dbReference>
<feature type="domain" description="RNA polymerase sigma-70 region 2" evidence="6">
    <location>
        <begin position="28"/>
        <end position="95"/>
    </location>
</feature>
<dbReference type="SUPFAM" id="SSF88659">
    <property type="entry name" value="Sigma3 and sigma4 domains of RNA polymerase sigma factors"/>
    <property type="match status" value="1"/>
</dbReference>
<evidence type="ECO:0000256" key="1">
    <source>
        <dbReference type="ARBA" id="ARBA00010641"/>
    </source>
</evidence>
<comment type="similarity">
    <text evidence="1">Belongs to the sigma-70 factor family. ECF subfamily.</text>
</comment>
<dbReference type="InterPro" id="IPR007627">
    <property type="entry name" value="RNA_pol_sigma70_r2"/>
</dbReference>
<dbReference type="Pfam" id="PF04545">
    <property type="entry name" value="Sigma70_r4"/>
    <property type="match status" value="1"/>
</dbReference>
<sequence>MKKHLLDLSDDALIEGYRAGDTQCFDVLLERYSSCILYWIRQKTNNEDEVADLYQEISLRISQKLKNVYEGRGYFPAWAHCVVGNYLYSTYRKKRPDTVELSPNLLNHNKLAAEESVSSHSEECFRILEAVVKEQSEPMQRLIRMRYWEDCTYQEISNRTGINMSTVIKRLRTVCAKMKRLMKGRGIDLSS</sequence>
<proteinExistence type="inferred from homology"/>
<dbReference type="Gene3D" id="1.10.10.10">
    <property type="entry name" value="Winged helix-like DNA-binding domain superfamily/Winged helix DNA-binding domain"/>
    <property type="match status" value="1"/>
</dbReference>
<dbReference type="InterPro" id="IPR013324">
    <property type="entry name" value="RNA_pol_sigma_r3/r4-like"/>
</dbReference>
<protein>
    <submittedName>
        <fullName evidence="8">Sigma-70 family RNA polymerase sigma factor</fullName>
    </submittedName>
</protein>
<dbReference type="InterPro" id="IPR039425">
    <property type="entry name" value="RNA_pol_sigma-70-like"/>
</dbReference>
<evidence type="ECO:0000256" key="4">
    <source>
        <dbReference type="ARBA" id="ARBA00023125"/>
    </source>
</evidence>